<dbReference type="Gene3D" id="3.30.70.270">
    <property type="match status" value="1"/>
</dbReference>
<dbReference type="PROSITE" id="PS50887">
    <property type="entry name" value="GGDEF"/>
    <property type="match status" value="1"/>
</dbReference>
<proteinExistence type="predicted"/>
<protein>
    <submittedName>
        <fullName evidence="3">Diguanylate cyclase DosC</fullName>
        <ecNumber evidence="3">2.7.7.65</ecNumber>
    </submittedName>
</protein>
<dbReference type="InterPro" id="IPR000160">
    <property type="entry name" value="GGDEF_dom"/>
</dbReference>
<accession>A0A518B9B8</accession>
<evidence type="ECO:0000313" key="3">
    <source>
        <dbReference type="EMBL" id="QDU63537.1"/>
    </source>
</evidence>
<feature type="domain" description="GGDEF" evidence="1">
    <location>
        <begin position="357"/>
        <end position="483"/>
    </location>
</feature>
<dbReference type="InterPro" id="IPR052340">
    <property type="entry name" value="RNase_Y/CdgJ"/>
</dbReference>
<dbReference type="PANTHER" id="PTHR33525">
    <property type="match status" value="1"/>
</dbReference>
<gene>
    <name evidence="3" type="primary">dosC_2</name>
    <name evidence="3" type="ORF">Pan216_44170</name>
</gene>
<dbReference type="Gene3D" id="1.10.3210.10">
    <property type="entry name" value="Hypothetical protein af1432"/>
    <property type="match status" value="1"/>
</dbReference>
<feature type="domain" description="HDOD" evidence="2">
    <location>
        <begin position="29"/>
        <end position="224"/>
    </location>
</feature>
<dbReference type="Proteomes" id="UP000317093">
    <property type="component" value="Chromosome"/>
</dbReference>
<dbReference type="KEGG" id="knv:Pan216_44170"/>
<dbReference type="EC" id="2.7.7.65" evidence="3"/>
<dbReference type="SUPFAM" id="SSF55073">
    <property type="entry name" value="Nucleotide cyclase"/>
    <property type="match status" value="1"/>
</dbReference>
<dbReference type="PANTHER" id="PTHR33525:SF3">
    <property type="entry name" value="RIBONUCLEASE Y"/>
    <property type="match status" value="1"/>
</dbReference>
<dbReference type="EMBL" id="CP036279">
    <property type="protein sequence ID" value="QDU63537.1"/>
    <property type="molecule type" value="Genomic_DNA"/>
</dbReference>
<dbReference type="SMART" id="SM00267">
    <property type="entry name" value="GGDEF"/>
    <property type="match status" value="1"/>
</dbReference>
<dbReference type="Pfam" id="PF00990">
    <property type="entry name" value="GGDEF"/>
    <property type="match status" value="1"/>
</dbReference>
<reference evidence="3 4" key="1">
    <citation type="submission" date="2019-02" db="EMBL/GenBank/DDBJ databases">
        <title>Deep-cultivation of Planctomycetes and their phenomic and genomic characterization uncovers novel biology.</title>
        <authorList>
            <person name="Wiegand S."/>
            <person name="Jogler M."/>
            <person name="Boedeker C."/>
            <person name="Pinto D."/>
            <person name="Vollmers J."/>
            <person name="Rivas-Marin E."/>
            <person name="Kohn T."/>
            <person name="Peeters S.H."/>
            <person name="Heuer A."/>
            <person name="Rast P."/>
            <person name="Oberbeckmann S."/>
            <person name="Bunk B."/>
            <person name="Jeske O."/>
            <person name="Meyerdierks A."/>
            <person name="Storesund J.E."/>
            <person name="Kallscheuer N."/>
            <person name="Luecker S."/>
            <person name="Lage O.M."/>
            <person name="Pohl T."/>
            <person name="Merkel B.J."/>
            <person name="Hornburger P."/>
            <person name="Mueller R.-W."/>
            <person name="Bruemmer F."/>
            <person name="Labrenz M."/>
            <person name="Spormann A.M."/>
            <person name="Op den Camp H."/>
            <person name="Overmann J."/>
            <person name="Amann R."/>
            <person name="Jetten M.S.M."/>
            <person name="Mascher T."/>
            <person name="Medema M.H."/>
            <person name="Devos D.P."/>
            <person name="Kaster A.-K."/>
            <person name="Ovreas L."/>
            <person name="Rohde M."/>
            <person name="Galperin M.Y."/>
            <person name="Jogler C."/>
        </authorList>
    </citation>
    <scope>NUCLEOTIDE SEQUENCE [LARGE SCALE GENOMIC DNA]</scope>
    <source>
        <strain evidence="3 4">Pan216</strain>
    </source>
</reference>
<evidence type="ECO:0000313" key="4">
    <source>
        <dbReference type="Proteomes" id="UP000317093"/>
    </source>
</evidence>
<name>A0A518B9B8_9BACT</name>
<dbReference type="PROSITE" id="PS51833">
    <property type="entry name" value="HDOD"/>
    <property type="match status" value="1"/>
</dbReference>
<organism evidence="3 4">
    <name type="scientific">Kolteria novifilia</name>
    <dbReference type="NCBI Taxonomy" id="2527975"/>
    <lineage>
        <taxon>Bacteria</taxon>
        <taxon>Pseudomonadati</taxon>
        <taxon>Planctomycetota</taxon>
        <taxon>Planctomycetia</taxon>
        <taxon>Kolteriales</taxon>
        <taxon>Kolteriaceae</taxon>
        <taxon>Kolteria</taxon>
    </lineage>
</organism>
<dbReference type="InterPro" id="IPR029787">
    <property type="entry name" value="Nucleotide_cyclase"/>
</dbReference>
<dbReference type="RefSeq" id="WP_145261073.1">
    <property type="nucleotide sequence ID" value="NZ_CP036279.1"/>
</dbReference>
<dbReference type="InterPro" id="IPR043128">
    <property type="entry name" value="Rev_trsase/Diguanyl_cyclase"/>
</dbReference>
<sequence>MSSRPPVPDSLEGGRSVPVDFDQLDKLVLPSLPQTAAALLHCAQDPTTGIEDLGKALELEPAIATRIVWLANSAIFGSSGEVSSVEQAVTLLGVNTVRLAILGATTTMVFPKRAKDPLIGRCWRRIFLTAIGCRLHAGIFGVDSQKAFLAGLTQDIAILLLADRYDEQYASILEEARRPEQRQSLIELERATLGIDHATIGARLLEHWRFPSDLVDAVRTHHEVNVLSALAAGERTLPVLMAYAEEFAECFLMQSEEGLVRIEKFAIVLEEADLISRDQFDRVVQKLEARALDLADLLDVEMPVTGGFHEMLSRARLLAAPLADHSQLVDAQTGLLHRDGLIRRIEQEMALAKRKHWPFSLLLIRLSSLNAYDEKGRIDESLELVQRTAHHLVHLLRTSDSVFRHSADTFCVVAGNTGLEGAMRLIERIRPPLREIDSAGMGAAFGLLTVCPTSAVSNAVQLLRRTFELVDGAQQGDGLAFEEC</sequence>
<keyword evidence="3" id="KW-0548">Nucleotidyltransferase</keyword>
<dbReference type="SUPFAM" id="SSF109604">
    <property type="entry name" value="HD-domain/PDEase-like"/>
    <property type="match status" value="1"/>
</dbReference>
<dbReference type="GO" id="GO:0052621">
    <property type="term" value="F:diguanylate cyclase activity"/>
    <property type="evidence" value="ECO:0007669"/>
    <property type="project" value="UniProtKB-EC"/>
</dbReference>
<dbReference type="InterPro" id="IPR013976">
    <property type="entry name" value="HDOD"/>
</dbReference>
<dbReference type="Pfam" id="PF08668">
    <property type="entry name" value="HDOD"/>
    <property type="match status" value="1"/>
</dbReference>
<dbReference type="AlphaFoldDB" id="A0A518B9B8"/>
<dbReference type="OrthoDB" id="243535at2"/>
<evidence type="ECO:0000259" key="2">
    <source>
        <dbReference type="PROSITE" id="PS51833"/>
    </source>
</evidence>
<evidence type="ECO:0000259" key="1">
    <source>
        <dbReference type="PROSITE" id="PS50887"/>
    </source>
</evidence>
<keyword evidence="3" id="KW-0808">Transferase</keyword>
<keyword evidence="4" id="KW-1185">Reference proteome</keyword>